<organism evidence="1">
    <name type="scientific">Rhizophora mucronata</name>
    <name type="common">Asiatic mangrove</name>
    <dbReference type="NCBI Taxonomy" id="61149"/>
    <lineage>
        <taxon>Eukaryota</taxon>
        <taxon>Viridiplantae</taxon>
        <taxon>Streptophyta</taxon>
        <taxon>Embryophyta</taxon>
        <taxon>Tracheophyta</taxon>
        <taxon>Spermatophyta</taxon>
        <taxon>Magnoliopsida</taxon>
        <taxon>eudicotyledons</taxon>
        <taxon>Gunneridae</taxon>
        <taxon>Pentapetalae</taxon>
        <taxon>rosids</taxon>
        <taxon>fabids</taxon>
        <taxon>Malpighiales</taxon>
        <taxon>Rhizophoraceae</taxon>
        <taxon>Rhizophora</taxon>
    </lineage>
</organism>
<reference evidence="1" key="1">
    <citation type="submission" date="2018-02" db="EMBL/GenBank/DDBJ databases">
        <title>Rhizophora mucronata_Transcriptome.</title>
        <authorList>
            <person name="Meera S.P."/>
            <person name="Sreeshan A."/>
            <person name="Augustine A."/>
        </authorList>
    </citation>
    <scope>NUCLEOTIDE SEQUENCE</scope>
    <source>
        <tissue evidence="1">Leaf</tissue>
    </source>
</reference>
<evidence type="ECO:0000313" key="1">
    <source>
        <dbReference type="EMBL" id="MBX64303.1"/>
    </source>
</evidence>
<dbReference type="EMBL" id="GGEC01083819">
    <property type="protein sequence ID" value="MBX64303.1"/>
    <property type="molecule type" value="Transcribed_RNA"/>
</dbReference>
<accession>A0A2P2QBH2</accession>
<sequence length="12" mass="1515">MYTMISNSKHFR</sequence>
<proteinExistence type="predicted"/>
<protein>
    <submittedName>
        <fullName evidence="1">Uncharacterized protein</fullName>
    </submittedName>
</protein>
<name>A0A2P2QBH2_RHIMU</name>